<comment type="subcellular location">
    <subcellularLocation>
        <location evidence="2">Cytoplasm</location>
    </subcellularLocation>
</comment>
<dbReference type="OrthoDB" id="687730at2759"/>
<evidence type="ECO:0000256" key="2">
    <source>
        <dbReference type="ARBA" id="ARBA00004496"/>
    </source>
</evidence>
<evidence type="ECO:0000256" key="1">
    <source>
        <dbReference type="ARBA" id="ARBA00000900"/>
    </source>
</evidence>
<feature type="region of interest" description="Disordered" evidence="14">
    <location>
        <begin position="603"/>
        <end position="746"/>
    </location>
</feature>
<dbReference type="AlphaFoldDB" id="J3NII4"/>
<evidence type="ECO:0000256" key="7">
    <source>
        <dbReference type="ARBA" id="ARBA00022771"/>
    </source>
</evidence>
<dbReference type="SMART" id="SM00240">
    <property type="entry name" value="FHA"/>
    <property type="match status" value="1"/>
</dbReference>
<gene>
    <name evidence="18" type="primary">20341522</name>
    <name evidence="17" type="ORF">GGTG_01064</name>
</gene>
<evidence type="ECO:0000256" key="9">
    <source>
        <dbReference type="ARBA" id="ARBA00022833"/>
    </source>
</evidence>
<evidence type="ECO:0000256" key="11">
    <source>
        <dbReference type="ARBA" id="ARBA00061209"/>
    </source>
</evidence>
<dbReference type="GO" id="GO:0008270">
    <property type="term" value="F:zinc ion binding"/>
    <property type="evidence" value="ECO:0007669"/>
    <property type="project" value="UniProtKB-KW"/>
</dbReference>
<dbReference type="EC" id="2.3.2.27" evidence="3"/>
<reference evidence="17" key="2">
    <citation type="submission" date="2010-07" db="EMBL/GenBank/DDBJ databases">
        <authorList>
            <consortium name="The Broad Institute Genome Sequencing Platform"/>
            <consortium name="Broad Institute Genome Sequencing Center for Infectious Disease"/>
            <person name="Ma L.-J."/>
            <person name="Dead R."/>
            <person name="Young S."/>
            <person name="Zeng Q."/>
            <person name="Koehrsen M."/>
            <person name="Alvarado L."/>
            <person name="Berlin A."/>
            <person name="Chapman S.B."/>
            <person name="Chen Z."/>
            <person name="Freedman E."/>
            <person name="Gellesch M."/>
            <person name="Goldberg J."/>
            <person name="Griggs A."/>
            <person name="Gujja S."/>
            <person name="Heilman E.R."/>
            <person name="Heiman D."/>
            <person name="Hepburn T."/>
            <person name="Howarth C."/>
            <person name="Jen D."/>
            <person name="Larson L."/>
            <person name="Mehta T."/>
            <person name="Neiman D."/>
            <person name="Pearson M."/>
            <person name="Roberts A."/>
            <person name="Saif S."/>
            <person name="Shea T."/>
            <person name="Shenoy N."/>
            <person name="Sisk P."/>
            <person name="Stolte C."/>
            <person name="Sykes S."/>
            <person name="Walk T."/>
            <person name="White J."/>
            <person name="Yandava C."/>
            <person name="Haas B."/>
            <person name="Nusbaum C."/>
            <person name="Birren B."/>
        </authorList>
    </citation>
    <scope>NUCLEOTIDE SEQUENCE</scope>
    <source>
        <strain evidence="17">R3-111a-1</strain>
    </source>
</reference>
<dbReference type="STRING" id="644352.J3NII4"/>
<keyword evidence="10" id="KW-0131">Cell cycle</keyword>
<dbReference type="GO" id="GO:0061630">
    <property type="term" value="F:ubiquitin protein ligase activity"/>
    <property type="evidence" value="ECO:0007669"/>
    <property type="project" value="UniProtKB-EC"/>
</dbReference>
<keyword evidence="9" id="KW-0862">Zinc</keyword>
<dbReference type="GO" id="GO:0090337">
    <property type="term" value="P:regulation of formin-nucleated actin cable assembly"/>
    <property type="evidence" value="ECO:0007669"/>
    <property type="project" value="UniProtKB-ARBA"/>
</dbReference>
<dbReference type="GO" id="GO:0000921">
    <property type="term" value="P:septin ring assembly"/>
    <property type="evidence" value="ECO:0007669"/>
    <property type="project" value="UniProtKB-ARBA"/>
</dbReference>
<evidence type="ECO:0000256" key="12">
    <source>
        <dbReference type="ARBA" id="ARBA00080465"/>
    </source>
</evidence>
<reference evidence="17" key="3">
    <citation type="submission" date="2010-09" db="EMBL/GenBank/DDBJ databases">
        <title>Annotation of Gaeumannomyces graminis var. tritici R3-111a-1.</title>
        <authorList>
            <consortium name="The Broad Institute Genome Sequencing Platform"/>
            <person name="Ma L.-J."/>
            <person name="Dead R."/>
            <person name="Young S.K."/>
            <person name="Zeng Q."/>
            <person name="Gargeya S."/>
            <person name="Fitzgerald M."/>
            <person name="Haas B."/>
            <person name="Abouelleil A."/>
            <person name="Alvarado L."/>
            <person name="Arachchi H.M."/>
            <person name="Berlin A."/>
            <person name="Brown A."/>
            <person name="Chapman S.B."/>
            <person name="Chen Z."/>
            <person name="Dunbar C."/>
            <person name="Freedman E."/>
            <person name="Gearin G."/>
            <person name="Gellesch M."/>
            <person name="Goldberg J."/>
            <person name="Griggs A."/>
            <person name="Gujja S."/>
            <person name="Heiman D."/>
            <person name="Howarth C."/>
            <person name="Larson L."/>
            <person name="Lui A."/>
            <person name="MacDonald P.J.P."/>
            <person name="Mehta T."/>
            <person name="Montmayeur A."/>
            <person name="Murphy C."/>
            <person name="Neiman D."/>
            <person name="Pearson M."/>
            <person name="Priest M."/>
            <person name="Roberts A."/>
            <person name="Saif S."/>
            <person name="Shea T."/>
            <person name="Shenoy N."/>
            <person name="Sisk P."/>
            <person name="Stolte C."/>
            <person name="Sykes S."/>
            <person name="Yandava C."/>
            <person name="Wortman J."/>
            <person name="Nusbaum C."/>
            <person name="Birren B."/>
        </authorList>
    </citation>
    <scope>NUCLEOTIDE SEQUENCE</scope>
    <source>
        <strain evidence="17">R3-111a-1</strain>
    </source>
</reference>
<dbReference type="PANTHER" id="PTHR15067:SF7">
    <property type="entry name" value="E3 UBIQUITIN-PROTEIN LIGASE DMA1-RELATED"/>
    <property type="match status" value="1"/>
</dbReference>
<evidence type="ECO:0000259" key="16">
    <source>
        <dbReference type="PROSITE" id="PS50089"/>
    </source>
</evidence>
<proteinExistence type="inferred from homology"/>
<keyword evidence="7 13" id="KW-0863">Zinc-finger</keyword>
<feature type="compositionally biased region" description="Low complexity" evidence="14">
    <location>
        <begin position="713"/>
        <end position="730"/>
    </location>
</feature>
<dbReference type="GO" id="GO:0005829">
    <property type="term" value="C:cytosol"/>
    <property type="evidence" value="ECO:0007669"/>
    <property type="project" value="TreeGrafter"/>
</dbReference>
<feature type="compositionally biased region" description="Basic and acidic residues" evidence="14">
    <location>
        <begin position="79"/>
        <end position="89"/>
    </location>
</feature>
<dbReference type="GO" id="GO:0051865">
    <property type="term" value="P:protein autoubiquitination"/>
    <property type="evidence" value="ECO:0007669"/>
    <property type="project" value="UniProtKB-ARBA"/>
</dbReference>
<dbReference type="GO" id="GO:0000151">
    <property type="term" value="C:ubiquitin ligase complex"/>
    <property type="evidence" value="ECO:0007669"/>
    <property type="project" value="TreeGrafter"/>
</dbReference>
<dbReference type="PANTHER" id="PTHR15067">
    <property type="entry name" value="E3 UBIQUITIN-PROTEIN LIGASE RNF8"/>
    <property type="match status" value="1"/>
</dbReference>
<reference evidence="18" key="5">
    <citation type="submission" date="2018-04" db="UniProtKB">
        <authorList>
            <consortium name="EnsemblFungi"/>
        </authorList>
    </citation>
    <scope>IDENTIFICATION</scope>
    <source>
        <strain evidence="18">R3-111a-1</strain>
    </source>
</reference>
<dbReference type="EMBL" id="GL385395">
    <property type="protein sequence ID" value="EJT81077.1"/>
    <property type="molecule type" value="Genomic_DNA"/>
</dbReference>
<name>J3NII4_GAET3</name>
<evidence type="ECO:0000313" key="17">
    <source>
        <dbReference type="EMBL" id="EJT81077.1"/>
    </source>
</evidence>
<keyword evidence="5" id="KW-0808">Transferase</keyword>
<dbReference type="Gene3D" id="2.60.200.20">
    <property type="match status" value="1"/>
</dbReference>
<feature type="region of interest" description="Disordered" evidence="14">
    <location>
        <begin position="174"/>
        <end position="262"/>
    </location>
</feature>
<evidence type="ECO:0000313" key="18">
    <source>
        <dbReference type="EnsemblFungi" id="EJT81077"/>
    </source>
</evidence>
<keyword evidence="4" id="KW-0963">Cytoplasm</keyword>
<keyword evidence="19" id="KW-1185">Reference proteome</keyword>
<comment type="similarity">
    <text evidence="11">Belongs to the DMA1 family.</text>
</comment>
<dbReference type="InterPro" id="IPR001841">
    <property type="entry name" value="Znf_RING"/>
</dbReference>
<dbReference type="Pfam" id="PF17123">
    <property type="entry name" value="zf-RING_11"/>
    <property type="match status" value="1"/>
</dbReference>
<evidence type="ECO:0000256" key="8">
    <source>
        <dbReference type="ARBA" id="ARBA00022786"/>
    </source>
</evidence>
<organism evidence="17">
    <name type="scientific">Gaeumannomyces tritici (strain R3-111a-1)</name>
    <name type="common">Wheat and barley take-all root rot fungus</name>
    <name type="synonym">Gaeumannomyces graminis var. tritici</name>
    <dbReference type="NCBI Taxonomy" id="644352"/>
    <lineage>
        <taxon>Eukaryota</taxon>
        <taxon>Fungi</taxon>
        <taxon>Dikarya</taxon>
        <taxon>Ascomycota</taxon>
        <taxon>Pezizomycotina</taxon>
        <taxon>Sordariomycetes</taxon>
        <taxon>Sordariomycetidae</taxon>
        <taxon>Magnaporthales</taxon>
        <taxon>Magnaporthaceae</taxon>
        <taxon>Gaeumannomyces</taxon>
    </lineage>
</organism>
<evidence type="ECO:0000256" key="14">
    <source>
        <dbReference type="SAM" id="MobiDB-lite"/>
    </source>
</evidence>
<feature type="compositionally biased region" description="Low complexity" evidence="14">
    <location>
        <begin position="131"/>
        <end position="151"/>
    </location>
</feature>
<dbReference type="Gene3D" id="3.30.40.10">
    <property type="entry name" value="Zinc/RING finger domain, C3HC4 (zinc finger)"/>
    <property type="match status" value="1"/>
</dbReference>
<feature type="domain" description="RING-type" evidence="16">
    <location>
        <begin position="485"/>
        <end position="530"/>
    </location>
</feature>
<keyword evidence="6" id="KW-0479">Metal-binding</keyword>
<dbReference type="InterPro" id="IPR013083">
    <property type="entry name" value="Znf_RING/FYVE/PHD"/>
</dbReference>
<feature type="compositionally biased region" description="Low complexity" evidence="14">
    <location>
        <begin position="182"/>
        <end position="253"/>
    </location>
</feature>
<accession>J3NII4</accession>
<feature type="compositionally biased region" description="Low complexity" evidence="14">
    <location>
        <begin position="603"/>
        <end position="633"/>
    </location>
</feature>
<evidence type="ECO:0000256" key="3">
    <source>
        <dbReference type="ARBA" id="ARBA00012483"/>
    </source>
</evidence>
<feature type="region of interest" description="Disordered" evidence="14">
    <location>
        <begin position="79"/>
        <end position="151"/>
    </location>
</feature>
<dbReference type="GO" id="GO:0097271">
    <property type="term" value="P:protein localization to bud neck"/>
    <property type="evidence" value="ECO:0007669"/>
    <property type="project" value="UniProtKB-ARBA"/>
</dbReference>
<dbReference type="Pfam" id="PF00498">
    <property type="entry name" value="FHA"/>
    <property type="match status" value="1"/>
</dbReference>
<dbReference type="PROSITE" id="PS50089">
    <property type="entry name" value="ZF_RING_2"/>
    <property type="match status" value="1"/>
</dbReference>
<evidence type="ECO:0000256" key="5">
    <source>
        <dbReference type="ARBA" id="ARBA00022679"/>
    </source>
</evidence>
<dbReference type="HOGENOM" id="CLU_017542_0_1_1"/>
<evidence type="ECO:0000256" key="4">
    <source>
        <dbReference type="ARBA" id="ARBA00022490"/>
    </source>
</evidence>
<dbReference type="InterPro" id="IPR000253">
    <property type="entry name" value="FHA_dom"/>
</dbReference>
<dbReference type="eggNOG" id="KOG3872">
    <property type="taxonomic scope" value="Eukaryota"/>
</dbReference>
<evidence type="ECO:0000313" key="19">
    <source>
        <dbReference type="Proteomes" id="UP000006039"/>
    </source>
</evidence>
<dbReference type="GO" id="GO:0031578">
    <property type="term" value="P:mitotic spindle orientation checkpoint signaling"/>
    <property type="evidence" value="ECO:0007669"/>
    <property type="project" value="UniProtKB-ARBA"/>
</dbReference>
<comment type="catalytic activity">
    <reaction evidence="1">
        <text>S-ubiquitinyl-[E2 ubiquitin-conjugating enzyme]-L-cysteine + [acceptor protein]-L-lysine = [E2 ubiquitin-conjugating enzyme]-L-cysteine + N(6)-ubiquitinyl-[acceptor protein]-L-lysine.</text>
        <dbReference type="EC" id="2.3.2.27"/>
    </reaction>
</comment>
<dbReference type="FunFam" id="3.30.40.10:FF:000426">
    <property type="entry name" value="DMA1p Ubiquitin-protein ligase (E3)"/>
    <property type="match status" value="1"/>
</dbReference>
<dbReference type="EnsemblFungi" id="EJT81077">
    <property type="protein sequence ID" value="EJT81077"/>
    <property type="gene ID" value="GGTG_01064"/>
</dbReference>
<evidence type="ECO:0000259" key="15">
    <source>
        <dbReference type="PROSITE" id="PS50006"/>
    </source>
</evidence>
<reference evidence="19" key="1">
    <citation type="submission" date="2010-07" db="EMBL/GenBank/DDBJ databases">
        <title>The genome sequence of Gaeumannomyces graminis var. tritici strain R3-111a-1.</title>
        <authorList>
            <consortium name="The Broad Institute Genome Sequencing Platform"/>
            <person name="Ma L.-J."/>
            <person name="Dead R."/>
            <person name="Young S."/>
            <person name="Zeng Q."/>
            <person name="Koehrsen M."/>
            <person name="Alvarado L."/>
            <person name="Berlin A."/>
            <person name="Chapman S.B."/>
            <person name="Chen Z."/>
            <person name="Freedman E."/>
            <person name="Gellesch M."/>
            <person name="Goldberg J."/>
            <person name="Griggs A."/>
            <person name="Gujja S."/>
            <person name="Heilman E.R."/>
            <person name="Heiman D."/>
            <person name="Hepburn T."/>
            <person name="Howarth C."/>
            <person name="Jen D."/>
            <person name="Larson L."/>
            <person name="Mehta T."/>
            <person name="Neiman D."/>
            <person name="Pearson M."/>
            <person name="Roberts A."/>
            <person name="Saif S."/>
            <person name="Shea T."/>
            <person name="Shenoy N."/>
            <person name="Sisk P."/>
            <person name="Stolte C."/>
            <person name="Sykes S."/>
            <person name="Walk T."/>
            <person name="White J."/>
            <person name="Yandava C."/>
            <person name="Haas B."/>
            <person name="Nusbaum C."/>
            <person name="Birren B."/>
        </authorList>
    </citation>
    <scope>NUCLEOTIDE SEQUENCE [LARGE SCALE GENOMIC DNA]</scope>
    <source>
        <strain evidence="19">R3-111a-1</strain>
    </source>
</reference>
<dbReference type="GO" id="GO:0032153">
    <property type="term" value="C:cell division site"/>
    <property type="evidence" value="ECO:0007669"/>
    <property type="project" value="TreeGrafter"/>
</dbReference>
<dbReference type="FunFam" id="2.60.200.20:FF:000030">
    <property type="entry name" value="FHA domain-containing protein"/>
    <property type="match status" value="1"/>
</dbReference>
<dbReference type="PROSITE" id="PS50006">
    <property type="entry name" value="FHA_DOMAIN"/>
    <property type="match status" value="1"/>
</dbReference>
<dbReference type="SUPFAM" id="SSF49879">
    <property type="entry name" value="SMAD/FHA domain"/>
    <property type="match status" value="1"/>
</dbReference>
<dbReference type="VEuPathDB" id="FungiDB:GGTG_01064"/>
<protein>
    <recommendedName>
        <fullName evidence="3">RING-type E3 ubiquitin transferase</fullName>
        <ecNumber evidence="3">2.3.2.27</ecNumber>
    </recommendedName>
    <alternativeName>
        <fullName evidence="12">Checkpoint forkhead associated with RING domains-containing protein 1</fullName>
    </alternativeName>
</protein>
<dbReference type="GO" id="GO:0006511">
    <property type="term" value="P:ubiquitin-dependent protein catabolic process"/>
    <property type="evidence" value="ECO:0007669"/>
    <property type="project" value="TreeGrafter"/>
</dbReference>
<reference evidence="18" key="4">
    <citation type="journal article" date="2015" name="G3 (Bethesda)">
        <title>Genome sequences of three phytopathogenic species of the Magnaporthaceae family of fungi.</title>
        <authorList>
            <person name="Okagaki L.H."/>
            <person name="Nunes C.C."/>
            <person name="Sailsbery J."/>
            <person name="Clay B."/>
            <person name="Brown D."/>
            <person name="John T."/>
            <person name="Oh Y."/>
            <person name="Young N."/>
            <person name="Fitzgerald M."/>
            <person name="Haas B.J."/>
            <person name="Zeng Q."/>
            <person name="Young S."/>
            <person name="Adiconis X."/>
            <person name="Fan L."/>
            <person name="Levin J.Z."/>
            <person name="Mitchell T.K."/>
            <person name="Okubara P.A."/>
            <person name="Farman M.L."/>
            <person name="Kohn L.M."/>
            <person name="Birren B."/>
            <person name="Ma L.-J."/>
            <person name="Dean R.A."/>
        </authorList>
    </citation>
    <scope>NUCLEOTIDE SEQUENCE</scope>
    <source>
        <strain evidence="18">R3-111a-1</strain>
    </source>
</reference>
<feature type="domain" description="FHA" evidence="15">
    <location>
        <begin position="343"/>
        <end position="406"/>
    </location>
</feature>
<evidence type="ECO:0000256" key="13">
    <source>
        <dbReference type="PROSITE-ProRule" id="PRU00175"/>
    </source>
</evidence>
<dbReference type="GeneID" id="20341522"/>
<dbReference type="InterPro" id="IPR008984">
    <property type="entry name" value="SMAD_FHA_dom_sf"/>
</dbReference>
<sequence length="746" mass="77456">MPAASSSQHPAPAPSSPALIPSSSPPAATLSSPPSLAHGHSHSHNSANTTTASASTSRSSRLLGLNSYLKKKSLTLTRDHNNHNHHSIDHANPAHPVVVRPRPQNDPTPTPQQTSPHHTHSQSAHPGQSGDATTTAATHNSNNNNSPADASTADAAPIHIIARRPVASLFRTVSSSSPNSRAVATATPSATSASGSPSIFPASWSRSRSTSPLSSQGPAPASALPSPDAALFPHAPSQSAPTLAAQPSAAAATPQPPQPLAHVPTSLESLAVVEPDRGIGAGPMTRTRAATASEASVLAQGGGPGSEAMPSIRFSTFYDPRATRPSLTFSPVSRTLPTGTEVIRVGRYSERDAQPNVPVNVPSAAPVGFKSKVVSRRHCEFWHEGGKWYIKDVKSSSGTFLNHIRLSPPGTESKPFPINDGDIVQLGIDFKGGEEMIFRCVKMRLELNRGWQSKLNAFNMNTHKRLRNMTKSGDGSASSQTSQDCSICLNSIAPCQCLFVAPCSHTWHYKCIRSLLASPQYPIFICPNCRAAADLEAEVEDPEEWEQMDSDLDESALAGHEANGEGTLTAAAANAIAMTSASAALPASAPAPAPPAVTVAETDVSVTPVPPSSTDTTTPSSPQTQPSHATSTPLPIPRMPSSASSRRLAAQGATSGVTLDADPSRSGSEERDTRTPSPTPHPPALLNAVEGPITPRNDAGPWVFDGSGVRMRAGPPTTAAASTTVAGAPGRNAAPQLTSLDDIARA</sequence>
<evidence type="ECO:0000256" key="10">
    <source>
        <dbReference type="ARBA" id="ARBA00023306"/>
    </source>
</evidence>
<feature type="region of interest" description="Disordered" evidence="14">
    <location>
        <begin position="277"/>
        <end position="310"/>
    </location>
</feature>
<evidence type="ECO:0000256" key="6">
    <source>
        <dbReference type="ARBA" id="ARBA00022723"/>
    </source>
</evidence>
<dbReference type="GO" id="GO:0000132">
    <property type="term" value="P:establishment of mitotic spindle orientation"/>
    <property type="evidence" value="ECO:0007669"/>
    <property type="project" value="UniProtKB-ARBA"/>
</dbReference>
<keyword evidence="8" id="KW-0833">Ubl conjugation pathway</keyword>
<dbReference type="Proteomes" id="UP000006039">
    <property type="component" value="Unassembled WGS sequence"/>
</dbReference>
<feature type="region of interest" description="Disordered" evidence="14">
    <location>
        <begin position="1"/>
        <end position="60"/>
    </location>
</feature>
<dbReference type="RefSeq" id="XP_009217086.1">
    <property type="nucleotide sequence ID" value="XM_009218822.1"/>
</dbReference>
<dbReference type="SUPFAM" id="SSF57850">
    <property type="entry name" value="RING/U-box"/>
    <property type="match status" value="1"/>
</dbReference>